<name>A0A235B989_9BACL</name>
<evidence type="ECO:0000256" key="5">
    <source>
        <dbReference type="ARBA" id="ARBA00023136"/>
    </source>
</evidence>
<evidence type="ECO:0008006" key="9">
    <source>
        <dbReference type="Google" id="ProtNLM"/>
    </source>
</evidence>
<dbReference type="InterPro" id="IPR051461">
    <property type="entry name" value="UPF0750_membrane"/>
</dbReference>
<evidence type="ECO:0000256" key="1">
    <source>
        <dbReference type="ARBA" id="ARBA00004651"/>
    </source>
</evidence>
<proteinExistence type="predicted"/>
<evidence type="ECO:0000256" key="4">
    <source>
        <dbReference type="ARBA" id="ARBA00022989"/>
    </source>
</evidence>
<comment type="caution">
    <text evidence="7">The sequence shown here is derived from an EMBL/GenBank/DDBJ whole genome shotgun (WGS) entry which is preliminary data.</text>
</comment>
<keyword evidence="5 6" id="KW-0472">Membrane</keyword>
<feature type="transmembrane region" description="Helical" evidence="6">
    <location>
        <begin position="69"/>
        <end position="87"/>
    </location>
</feature>
<dbReference type="GO" id="GO:0005886">
    <property type="term" value="C:plasma membrane"/>
    <property type="evidence" value="ECO:0007669"/>
    <property type="project" value="UniProtKB-SubCell"/>
</dbReference>
<evidence type="ECO:0000256" key="2">
    <source>
        <dbReference type="ARBA" id="ARBA00022475"/>
    </source>
</evidence>
<evidence type="ECO:0000313" key="7">
    <source>
        <dbReference type="EMBL" id="OYD08836.1"/>
    </source>
</evidence>
<evidence type="ECO:0000313" key="8">
    <source>
        <dbReference type="Proteomes" id="UP000215459"/>
    </source>
</evidence>
<comment type="subcellular location">
    <subcellularLocation>
        <location evidence="1">Cell membrane</location>
        <topology evidence="1">Multi-pass membrane protein</topology>
    </subcellularLocation>
</comment>
<reference evidence="7 8" key="1">
    <citation type="submission" date="2017-07" db="EMBL/GenBank/DDBJ databases">
        <title>The genome sequence of Paludifilum halophilum highlights mechanisms for microbial adaptation to high salt environemnts.</title>
        <authorList>
            <person name="Belbahri L."/>
        </authorList>
    </citation>
    <scope>NUCLEOTIDE SEQUENCE [LARGE SCALE GENOMIC DNA]</scope>
    <source>
        <strain evidence="7 8">DSM 102817</strain>
    </source>
</reference>
<accession>A0A235B989</accession>
<evidence type="ECO:0000256" key="3">
    <source>
        <dbReference type="ARBA" id="ARBA00022692"/>
    </source>
</evidence>
<protein>
    <recommendedName>
        <fullName evidence="9">YitT family protein</fullName>
    </recommendedName>
</protein>
<sequence>MIRYLTVGCGGLLISLGVNLFLTPHRLLDGGILGLALILRYLWGVKMSLSIVLLSFPLFLIVWSYDRKLLFNSCYGMLVSSLLIDGLSPLRGFVQTPMLSSALLGGLLVGSGVGIMLRQRTSTGGTDLIAQYIAEKLNWNTGVLIFLIDALIIALGSLILEPVRLFHTFLVIIAVGFTTSLWIQGVESRAPS</sequence>
<dbReference type="OrthoDB" id="2602718at2"/>
<keyword evidence="2" id="KW-1003">Cell membrane</keyword>
<dbReference type="Pfam" id="PF02588">
    <property type="entry name" value="YitT_membrane"/>
    <property type="match status" value="1"/>
</dbReference>
<dbReference type="Proteomes" id="UP000215459">
    <property type="component" value="Unassembled WGS sequence"/>
</dbReference>
<gene>
    <name evidence="7" type="ORF">CHM34_03345</name>
</gene>
<keyword evidence="8" id="KW-1185">Reference proteome</keyword>
<feature type="transmembrane region" description="Helical" evidence="6">
    <location>
        <begin position="41"/>
        <end position="62"/>
    </location>
</feature>
<evidence type="ECO:0000256" key="6">
    <source>
        <dbReference type="SAM" id="Phobius"/>
    </source>
</evidence>
<dbReference type="PANTHER" id="PTHR33545:SF5">
    <property type="entry name" value="UPF0750 MEMBRANE PROTEIN YITT"/>
    <property type="match status" value="1"/>
</dbReference>
<dbReference type="EMBL" id="NOWF01000002">
    <property type="protein sequence ID" value="OYD08836.1"/>
    <property type="molecule type" value="Genomic_DNA"/>
</dbReference>
<dbReference type="PANTHER" id="PTHR33545">
    <property type="entry name" value="UPF0750 MEMBRANE PROTEIN YITT-RELATED"/>
    <property type="match status" value="1"/>
</dbReference>
<feature type="transmembrane region" description="Helical" evidence="6">
    <location>
        <begin position="99"/>
        <end position="117"/>
    </location>
</feature>
<organism evidence="7 8">
    <name type="scientific">Paludifilum halophilum</name>
    <dbReference type="NCBI Taxonomy" id="1642702"/>
    <lineage>
        <taxon>Bacteria</taxon>
        <taxon>Bacillati</taxon>
        <taxon>Bacillota</taxon>
        <taxon>Bacilli</taxon>
        <taxon>Bacillales</taxon>
        <taxon>Thermoactinomycetaceae</taxon>
        <taxon>Paludifilum</taxon>
    </lineage>
</organism>
<feature type="transmembrane region" description="Helical" evidence="6">
    <location>
        <begin position="137"/>
        <end position="159"/>
    </location>
</feature>
<dbReference type="AlphaFoldDB" id="A0A235B989"/>
<feature type="transmembrane region" description="Helical" evidence="6">
    <location>
        <begin position="165"/>
        <end position="183"/>
    </location>
</feature>
<dbReference type="RefSeq" id="WP_094263184.1">
    <property type="nucleotide sequence ID" value="NZ_NOWF01000002.1"/>
</dbReference>
<keyword evidence="3 6" id="KW-0812">Transmembrane</keyword>
<keyword evidence="4 6" id="KW-1133">Transmembrane helix</keyword>
<dbReference type="InterPro" id="IPR003740">
    <property type="entry name" value="YitT"/>
</dbReference>